<dbReference type="AlphaFoldDB" id="A0AAW1XDR5"/>
<organism evidence="2 3">
    <name type="scientific">Rubus argutus</name>
    <name type="common">Southern blackberry</name>
    <dbReference type="NCBI Taxonomy" id="59490"/>
    <lineage>
        <taxon>Eukaryota</taxon>
        <taxon>Viridiplantae</taxon>
        <taxon>Streptophyta</taxon>
        <taxon>Embryophyta</taxon>
        <taxon>Tracheophyta</taxon>
        <taxon>Spermatophyta</taxon>
        <taxon>Magnoliopsida</taxon>
        <taxon>eudicotyledons</taxon>
        <taxon>Gunneridae</taxon>
        <taxon>Pentapetalae</taxon>
        <taxon>rosids</taxon>
        <taxon>fabids</taxon>
        <taxon>Rosales</taxon>
        <taxon>Rosaceae</taxon>
        <taxon>Rosoideae</taxon>
        <taxon>Rosoideae incertae sedis</taxon>
        <taxon>Rubus</taxon>
    </lineage>
</organism>
<proteinExistence type="predicted"/>
<evidence type="ECO:0000313" key="2">
    <source>
        <dbReference type="EMBL" id="KAK9934563.1"/>
    </source>
</evidence>
<dbReference type="EMBL" id="JBEDUW010000004">
    <property type="protein sequence ID" value="KAK9934563.1"/>
    <property type="molecule type" value="Genomic_DNA"/>
</dbReference>
<dbReference type="Proteomes" id="UP001457282">
    <property type="component" value="Unassembled WGS sequence"/>
</dbReference>
<sequence length="109" mass="12560">MADNRQPLLSPRDDVLPPSQNHVHNHLESLPAPANLLSFPTAPSTPTPTDIPPINGVRDFFREFKPRIEESSGFLPSCHLHFHMPVLSRRRHSNLCRPCRHSRPRRHLR</sequence>
<reference evidence="2 3" key="1">
    <citation type="journal article" date="2023" name="G3 (Bethesda)">
        <title>A chromosome-length genome assembly and annotation of blackberry (Rubus argutus, cv. 'Hillquist').</title>
        <authorList>
            <person name="Bruna T."/>
            <person name="Aryal R."/>
            <person name="Dudchenko O."/>
            <person name="Sargent D.J."/>
            <person name="Mead D."/>
            <person name="Buti M."/>
            <person name="Cavallini A."/>
            <person name="Hytonen T."/>
            <person name="Andres J."/>
            <person name="Pham M."/>
            <person name="Weisz D."/>
            <person name="Mascagni F."/>
            <person name="Usai G."/>
            <person name="Natali L."/>
            <person name="Bassil N."/>
            <person name="Fernandez G.E."/>
            <person name="Lomsadze A."/>
            <person name="Armour M."/>
            <person name="Olukolu B."/>
            <person name="Poorten T."/>
            <person name="Britton C."/>
            <person name="Davik J."/>
            <person name="Ashrafi H."/>
            <person name="Aiden E.L."/>
            <person name="Borodovsky M."/>
            <person name="Worthington M."/>
        </authorList>
    </citation>
    <scope>NUCLEOTIDE SEQUENCE [LARGE SCALE GENOMIC DNA]</scope>
    <source>
        <strain evidence="2">PI 553951</strain>
    </source>
</reference>
<feature type="region of interest" description="Disordered" evidence="1">
    <location>
        <begin position="1"/>
        <end position="54"/>
    </location>
</feature>
<protein>
    <submittedName>
        <fullName evidence="2">Uncharacterized protein</fullName>
    </submittedName>
</protein>
<comment type="caution">
    <text evidence="2">The sequence shown here is derived from an EMBL/GenBank/DDBJ whole genome shotgun (WGS) entry which is preliminary data.</text>
</comment>
<evidence type="ECO:0000256" key="1">
    <source>
        <dbReference type="SAM" id="MobiDB-lite"/>
    </source>
</evidence>
<gene>
    <name evidence="2" type="ORF">M0R45_021702</name>
</gene>
<name>A0AAW1XDR5_RUBAR</name>
<accession>A0AAW1XDR5</accession>
<evidence type="ECO:0000313" key="3">
    <source>
        <dbReference type="Proteomes" id="UP001457282"/>
    </source>
</evidence>
<keyword evidence="3" id="KW-1185">Reference proteome</keyword>